<reference evidence="1 2" key="1">
    <citation type="submission" date="2015-01" db="EMBL/GenBank/DDBJ databases">
        <authorList>
            <person name="MANFREDI Pablo"/>
        </authorList>
    </citation>
    <scope>NUCLEOTIDE SEQUENCE [LARGE SCALE GENOMIC DNA]</scope>
    <source>
        <strain evidence="1 2">Ccy74</strain>
    </source>
</reference>
<sequence length="234" mass="27442">MGEHREKTIEKVISKIENISLKGSELEVLEMEHIAGFPPYLRGYHAIGNLLQSPKYERIHIWSENLDSEGQKCSEILFNDIENLLSAKNVDKKSIIIREVSNLAQIIDNINQINYIYLLCDSEYSILRSFFKQISREILSKVRFLLFFDENMFDKIEKIREIRAFYSENMKEMGYSYKVPISSYISTITEQLYALAAQSDVLLYEADNLYINDELNHFLVENTLISKTIDPFWK</sequence>
<proteinExistence type="predicted"/>
<accession>A0A0B7HPX3</accession>
<dbReference type="Proteomes" id="UP000038083">
    <property type="component" value="Unassembled WGS sequence"/>
</dbReference>
<dbReference type="RefSeq" id="WP_018279439.1">
    <property type="nucleotide sequence ID" value="NZ_CDOF01000056.1"/>
</dbReference>
<dbReference type="AlphaFoldDB" id="A0A0B7HPX3"/>
<protein>
    <submittedName>
        <fullName evidence="1">Uncharacterized protein</fullName>
    </submittedName>
</protein>
<organism evidence="1 2">
    <name type="scientific">Capnocytophaga cynodegmi</name>
    <dbReference type="NCBI Taxonomy" id="28189"/>
    <lineage>
        <taxon>Bacteria</taxon>
        <taxon>Pseudomonadati</taxon>
        <taxon>Bacteroidota</taxon>
        <taxon>Flavobacteriia</taxon>
        <taxon>Flavobacteriales</taxon>
        <taxon>Flavobacteriaceae</taxon>
        <taxon>Capnocytophaga</taxon>
    </lineage>
</organism>
<dbReference type="OrthoDB" id="1149215at2"/>
<dbReference type="EMBL" id="CDOG01000009">
    <property type="protein sequence ID" value="CEN36228.1"/>
    <property type="molecule type" value="Genomic_DNA"/>
</dbReference>
<name>A0A0B7HPX3_9FLAO</name>
<evidence type="ECO:0000313" key="2">
    <source>
        <dbReference type="Proteomes" id="UP000038083"/>
    </source>
</evidence>
<evidence type="ECO:0000313" key="1">
    <source>
        <dbReference type="EMBL" id="CEN36228.1"/>
    </source>
</evidence>
<gene>
    <name evidence="1" type="ORF">CCYN74_170016</name>
</gene>